<dbReference type="VEuPathDB" id="FungiDB:CIHG_00433"/>
<accession>A0A0J8RCP4</accession>
<protein>
    <recommendedName>
        <fullName evidence="4">Cupin domain-containing protein</fullName>
    </recommendedName>
</protein>
<feature type="region of interest" description="Disordered" evidence="1">
    <location>
        <begin position="26"/>
        <end position="50"/>
    </location>
</feature>
<evidence type="ECO:0000313" key="3">
    <source>
        <dbReference type="Proteomes" id="UP000054563"/>
    </source>
</evidence>
<evidence type="ECO:0000313" key="2">
    <source>
        <dbReference type="EMBL" id="KMU82652.1"/>
    </source>
</evidence>
<sequence>MAERTPKYRQEIQQFSMPWYVLLEPSTPPAGSYPKHTHPESDNQGYEVTS</sequence>
<dbReference type="EMBL" id="DS016981">
    <property type="protein sequence ID" value="KMU82652.1"/>
    <property type="molecule type" value="Genomic_DNA"/>
</dbReference>
<organism evidence="2 3">
    <name type="scientific">Coccidioides immitis H538.4</name>
    <dbReference type="NCBI Taxonomy" id="396776"/>
    <lineage>
        <taxon>Eukaryota</taxon>
        <taxon>Fungi</taxon>
        <taxon>Dikarya</taxon>
        <taxon>Ascomycota</taxon>
        <taxon>Pezizomycotina</taxon>
        <taxon>Eurotiomycetes</taxon>
        <taxon>Eurotiomycetidae</taxon>
        <taxon>Onygenales</taxon>
        <taxon>Onygenaceae</taxon>
        <taxon>Coccidioides</taxon>
    </lineage>
</organism>
<evidence type="ECO:0008006" key="4">
    <source>
        <dbReference type="Google" id="ProtNLM"/>
    </source>
</evidence>
<proteinExistence type="predicted"/>
<name>A0A0J8RCP4_COCIT</name>
<reference evidence="3" key="1">
    <citation type="journal article" date="2010" name="Genome Res.">
        <title>Population genomic sequencing of Coccidioides fungi reveals recent hybridization and transposon control.</title>
        <authorList>
            <person name="Neafsey D.E."/>
            <person name="Barker B.M."/>
            <person name="Sharpton T.J."/>
            <person name="Stajich J.E."/>
            <person name="Park D.J."/>
            <person name="Whiston E."/>
            <person name="Hung C.-Y."/>
            <person name="McMahan C."/>
            <person name="White J."/>
            <person name="Sykes S."/>
            <person name="Heiman D."/>
            <person name="Young S."/>
            <person name="Zeng Q."/>
            <person name="Abouelleil A."/>
            <person name="Aftuck L."/>
            <person name="Bessette D."/>
            <person name="Brown A."/>
            <person name="FitzGerald M."/>
            <person name="Lui A."/>
            <person name="Macdonald J.P."/>
            <person name="Priest M."/>
            <person name="Orbach M.J."/>
            <person name="Galgiani J.N."/>
            <person name="Kirkland T.N."/>
            <person name="Cole G.T."/>
            <person name="Birren B.W."/>
            <person name="Henn M.R."/>
            <person name="Taylor J.W."/>
            <person name="Rounsley S.D."/>
        </authorList>
    </citation>
    <scope>NUCLEOTIDE SEQUENCE [LARGE SCALE GENOMIC DNA]</scope>
    <source>
        <strain evidence="3">H538.4</strain>
    </source>
</reference>
<dbReference type="AlphaFoldDB" id="A0A0J8RCP4"/>
<dbReference type="Proteomes" id="UP000054563">
    <property type="component" value="Unassembled WGS sequence"/>
</dbReference>
<evidence type="ECO:0000256" key="1">
    <source>
        <dbReference type="SAM" id="MobiDB-lite"/>
    </source>
</evidence>
<gene>
    <name evidence="2" type="ORF">CIHG_00433</name>
</gene>